<reference evidence="4 5" key="1">
    <citation type="submission" date="2019-02" db="EMBL/GenBank/DDBJ databases">
        <authorList>
            <person name="Goldberg S.R."/>
            <person name="Haltli B.A."/>
            <person name="Correa H."/>
            <person name="Russell K.G."/>
        </authorList>
    </citation>
    <scope>NUCLEOTIDE SEQUENCE [LARGE SCALE GENOMIC DNA]</scope>
    <source>
        <strain evidence="4 5">JCM 16186</strain>
    </source>
</reference>
<feature type="transmembrane region" description="Helical" evidence="2">
    <location>
        <begin position="95"/>
        <end position="116"/>
    </location>
</feature>
<evidence type="ECO:0000256" key="2">
    <source>
        <dbReference type="SAM" id="Phobius"/>
    </source>
</evidence>
<keyword evidence="5" id="KW-1185">Reference proteome</keyword>
<dbReference type="InterPro" id="IPR001387">
    <property type="entry name" value="Cro/C1-type_HTH"/>
</dbReference>
<gene>
    <name evidence="4" type="ORF">E1163_06975</name>
</gene>
<proteinExistence type="predicted"/>
<dbReference type="CDD" id="cd00093">
    <property type="entry name" value="HTH_XRE"/>
    <property type="match status" value="1"/>
</dbReference>
<accession>A0ABW9RKR4</accession>
<dbReference type="Proteomes" id="UP000798808">
    <property type="component" value="Unassembled WGS sequence"/>
</dbReference>
<sequence length="282" mass="30949">MMKQPELGKKISELRKLKGWTQEELVEKCNISVHTIQRIETGEVTPRSYTIKTILSALDSDFDKVVNKSKNSEYEAGWIEKLASLGIEGSKASDFVITQLNVAWIAGIIYLILSFIEGSAEVMRFMGGDEQINLLGYTALKIAVLATFILFQRGFIAIGNLFDNYVLRVVSLILIGANLLIISYDIISVFFPSVEREMILIGGSILLGAAGVMFGVALQRLEKSLGNVAKYAAIFEIIAGCLFITVIFALPGDVIHIVAELLGIAIIFKVIEIIKSGKQELA</sequence>
<evidence type="ECO:0000259" key="3">
    <source>
        <dbReference type="PROSITE" id="PS50943"/>
    </source>
</evidence>
<dbReference type="Pfam" id="PF01381">
    <property type="entry name" value="HTH_3"/>
    <property type="match status" value="1"/>
</dbReference>
<evidence type="ECO:0000313" key="5">
    <source>
        <dbReference type="Proteomes" id="UP000798808"/>
    </source>
</evidence>
<dbReference type="SUPFAM" id="SSF47413">
    <property type="entry name" value="lambda repressor-like DNA-binding domains"/>
    <property type="match status" value="1"/>
</dbReference>
<dbReference type="EMBL" id="SMLW01000442">
    <property type="protein sequence ID" value="MTI24683.1"/>
    <property type="molecule type" value="Genomic_DNA"/>
</dbReference>
<feature type="transmembrane region" description="Helical" evidence="2">
    <location>
        <begin position="255"/>
        <end position="274"/>
    </location>
</feature>
<dbReference type="InterPro" id="IPR050807">
    <property type="entry name" value="TransReg_Diox_bact_type"/>
</dbReference>
<dbReference type="PROSITE" id="PS50943">
    <property type="entry name" value="HTH_CROC1"/>
    <property type="match status" value="1"/>
</dbReference>
<name>A0ABW9RKR4_9BACT</name>
<dbReference type="SMART" id="SM00530">
    <property type="entry name" value="HTH_XRE"/>
    <property type="match status" value="1"/>
</dbReference>
<dbReference type="PANTHER" id="PTHR46797:SF1">
    <property type="entry name" value="METHYLPHOSPHONATE SYNTHASE"/>
    <property type="match status" value="1"/>
</dbReference>
<dbReference type="Gene3D" id="1.10.260.40">
    <property type="entry name" value="lambda repressor-like DNA-binding domains"/>
    <property type="match status" value="1"/>
</dbReference>
<evidence type="ECO:0000313" key="4">
    <source>
        <dbReference type="EMBL" id="MTI24683.1"/>
    </source>
</evidence>
<organism evidence="4 5">
    <name type="scientific">Fulvivirga kasyanovii</name>
    <dbReference type="NCBI Taxonomy" id="396812"/>
    <lineage>
        <taxon>Bacteria</taxon>
        <taxon>Pseudomonadati</taxon>
        <taxon>Bacteroidota</taxon>
        <taxon>Cytophagia</taxon>
        <taxon>Cytophagales</taxon>
        <taxon>Fulvivirgaceae</taxon>
        <taxon>Fulvivirga</taxon>
    </lineage>
</organism>
<feature type="transmembrane region" description="Helical" evidence="2">
    <location>
        <begin position="136"/>
        <end position="158"/>
    </location>
</feature>
<dbReference type="InterPro" id="IPR010982">
    <property type="entry name" value="Lambda_DNA-bd_dom_sf"/>
</dbReference>
<keyword evidence="2" id="KW-0812">Transmembrane</keyword>
<keyword evidence="2" id="KW-1133">Transmembrane helix</keyword>
<evidence type="ECO:0000256" key="1">
    <source>
        <dbReference type="ARBA" id="ARBA00023125"/>
    </source>
</evidence>
<feature type="domain" description="HTH cro/C1-type" evidence="3">
    <location>
        <begin position="11"/>
        <end position="65"/>
    </location>
</feature>
<feature type="transmembrane region" description="Helical" evidence="2">
    <location>
        <begin position="199"/>
        <end position="219"/>
    </location>
</feature>
<feature type="transmembrane region" description="Helical" evidence="2">
    <location>
        <begin position="165"/>
        <end position="187"/>
    </location>
</feature>
<dbReference type="RefSeq" id="WP_155170723.1">
    <property type="nucleotide sequence ID" value="NZ_BAAAFL010000068.1"/>
</dbReference>
<protein>
    <submittedName>
        <fullName evidence="4">Helix-turn-helix domain-containing protein</fullName>
    </submittedName>
</protein>
<keyword evidence="1" id="KW-0238">DNA-binding</keyword>
<dbReference type="PANTHER" id="PTHR46797">
    <property type="entry name" value="HTH-TYPE TRANSCRIPTIONAL REGULATOR"/>
    <property type="match status" value="1"/>
</dbReference>
<keyword evidence="2" id="KW-0472">Membrane</keyword>
<comment type="caution">
    <text evidence="4">The sequence shown here is derived from an EMBL/GenBank/DDBJ whole genome shotgun (WGS) entry which is preliminary data.</text>
</comment>
<feature type="transmembrane region" description="Helical" evidence="2">
    <location>
        <begin position="231"/>
        <end position="249"/>
    </location>
</feature>